<sequence>MEFEDLEINVSKEFIGVKGRFEVKRGKIVFDQMQDVELDTPSNLIGFKGNFVVMEDRIVFKVNVMESLPKELRGITERFLIKKEGKFFEPFKELTLNNLRLAATYGIASEVKRLLDRGVIPTKNIIKLAVENGHLEIVELLLDRKVPIDEKAIEWTLRNH</sequence>
<reference evidence="1" key="1">
    <citation type="journal article" date="2019" name="MBio">
        <title>Virus Genomes from Deep Sea Sediments Expand the Ocean Megavirome and Support Independent Origins of Viral Gigantism.</title>
        <authorList>
            <person name="Backstrom D."/>
            <person name="Yutin N."/>
            <person name="Jorgensen S.L."/>
            <person name="Dharamshi J."/>
            <person name="Homa F."/>
            <person name="Zaremba-Niedwiedzka K."/>
            <person name="Spang A."/>
            <person name="Wolf Y.I."/>
            <person name="Koonin E.V."/>
            <person name="Ettema T.J."/>
        </authorList>
    </citation>
    <scope>NUCLEOTIDE SEQUENCE</scope>
</reference>
<dbReference type="InterPro" id="IPR036770">
    <property type="entry name" value="Ankyrin_rpt-contain_sf"/>
</dbReference>
<protein>
    <submittedName>
        <fullName evidence="1">Ankyrin repeat protein</fullName>
    </submittedName>
</protein>
<gene>
    <name evidence="1" type="ORF">LCDPAC01_01650</name>
</gene>
<dbReference type="EMBL" id="MK500285">
    <property type="protein sequence ID" value="QBK84684.1"/>
    <property type="molecule type" value="Genomic_DNA"/>
</dbReference>
<proteinExistence type="predicted"/>
<organism evidence="1">
    <name type="scientific">Pithovirus LCDPAC01</name>
    <dbReference type="NCBI Taxonomy" id="2506600"/>
    <lineage>
        <taxon>Viruses</taxon>
        <taxon>Pithoviruses</taxon>
    </lineage>
</organism>
<name>A0A481YP08_9VIRU</name>
<accession>A0A481YP08</accession>
<evidence type="ECO:0000313" key="1">
    <source>
        <dbReference type="EMBL" id="QBK84684.1"/>
    </source>
</evidence>
<dbReference type="SUPFAM" id="SSF48403">
    <property type="entry name" value="Ankyrin repeat"/>
    <property type="match status" value="1"/>
</dbReference>
<dbReference type="Gene3D" id="1.25.40.20">
    <property type="entry name" value="Ankyrin repeat-containing domain"/>
    <property type="match status" value="1"/>
</dbReference>